<dbReference type="AlphaFoldDB" id="A0A2S7IP84"/>
<gene>
    <name evidence="1" type="ORF">C5O19_07720</name>
</gene>
<evidence type="ECO:0008006" key="3">
    <source>
        <dbReference type="Google" id="ProtNLM"/>
    </source>
</evidence>
<dbReference type="PROSITE" id="PS51257">
    <property type="entry name" value="PROKAR_LIPOPROTEIN"/>
    <property type="match status" value="1"/>
</dbReference>
<protein>
    <recommendedName>
        <fullName evidence="3">Lipoprotein</fullName>
    </recommendedName>
</protein>
<evidence type="ECO:0000313" key="2">
    <source>
        <dbReference type="Proteomes" id="UP000239590"/>
    </source>
</evidence>
<dbReference type="EMBL" id="PTRA01000001">
    <property type="protein sequence ID" value="PQA59525.1"/>
    <property type="molecule type" value="Genomic_DNA"/>
</dbReference>
<reference evidence="2" key="1">
    <citation type="submission" date="2018-02" db="EMBL/GenBank/DDBJ databases">
        <title>Genome sequencing of Solimonas sp. HR-BB.</title>
        <authorList>
            <person name="Lee Y."/>
            <person name="Jeon C.O."/>
        </authorList>
    </citation>
    <scope>NUCLEOTIDE SEQUENCE [LARGE SCALE GENOMIC DNA]</scope>
    <source>
        <strain evidence="2">HR-U</strain>
    </source>
</reference>
<dbReference type="Proteomes" id="UP000239590">
    <property type="component" value="Unassembled WGS sequence"/>
</dbReference>
<organism evidence="1 2">
    <name type="scientific">Siphonobacter curvatus</name>
    <dbReference type="NCBI Taxonomy" id="2094562"/>
    <lineage>
        <taxon>Bacteria</taxon>
        <taxon>Pseudomonadati</taxon>
        <taxon>Bacteroidota</taxon>
        <taxon>Cytophagia</taxon>
        <taxon>Cytophagales</taxon>
        <taxon>Cytophagaceae</taxon>
        <taxon>Siphonobacter</taxon>
    </lineage>
</organism>
<accession>A0A2S7IP84</accession>
<sequence length="131" mass="14904">MKKYWLVLLTALSLMACERSIDSFTLRIEPVFARVTLLPKTGQVSKPIPIKIRVEEPSPCYQDMILLLEKESAFTYRLQANAGYVNRNEVCSQAVVVTDTIFTFVPPQKGTYIIHTNKPPFPVQTDSIRVE</sequence>
<proteinExistence type="predicted"/>
<comment type="caution">
    <text evidence="1">The sequence shown here is derived from an EMBL/GenBank/DDBJ whole genome shotgun (WGS) entry which is preliminary data.</text>
</comment>
<evidence type="ECO:0000313" key="1">
    <source>
        <dbReference type="EMBL" id="PQA59525.1"/>
    </source>
</evidence>
<keyword evidence="2" id="KW-1185">Reference proteome</keyword>
<name>A0A2S7IP84_9BACT</name>